<dbReference type="GO" id="GO:0019288">
    <property type="term" value="P:isopentenyl diphosphate biosynthetic process, methylerythritol 4-phosphate pathway"/>
    <property type="evidence" value="ECO:0007669"/>
    <property type="project" value="UniProtKB-UniRule"/>
</dbReference>
<comment type="pathway">
    <text evidence="2 7">Isoprenoid biosynthesis; isopentenyl diphosphate biosynthesis via DXP pathway; isopentenyl diphosphate from 1-deoxy-D-xylulose 5-phosphate: step 2/6.</text>
</comment>
<feature type="site" description="Transition state stabilizer" evidence="7">
    <location>
        <position position="55"/>
    </location>
</feature>
<dbReference type="PANTHER" id="PTHR32125:SF4">
    <property type="entry name" value="2-C-METHYL-D-ERYTHRITOL 4-PHOSPHATE CYTIDYLYLTRANSFERASE, CHLOROPLASTIC"/>
    <property type="match status" value="1"/>
</dbReference>
<comment type="similarity">
    <text evidence="3 7">Belongs to the IspD/TarI cytidylyltransferase family. IspD subfamily.</text>
</comment>
<evidence type="ECO:0000256" key="6">
    <source>
        <dbReference type="ARBA" id="ARBA00023229"/>
    </source>
</evidence>
<feature type="site" description="Positions MEP for the nucleophilic attack" evidence="7">
    <location>
        <position position="237"/>
    </location>
</feature>
<evidence type="ECO:0000256" key="5">
    <source>
        <dbReference type="ARBA" id="ARBA00022695"/>
    </source>
</evidence>
<dbReference type="Pfam" id="PF01128">
    <property type="entry name" value="IspD"/>
    <property type="match status" value="1"/>
</dbReference>
<dbReference type="InterPro" id="IPR001228">
    <property type="entry name" value="IspD"/>
</dbReference>
<evidence type="ECO:0000256" key="3">
    <source>
        <dbReference type="ARBA" id="ARBA00009789"/>
    </source>
</evidence>
<keyword evidence="6 7" id="KW-0414">Isoprene biosynthesis</keyword>
<comment type="catalytic activity">
    <reaction evidence="1 7">
        <text>2-C-methyl-D-erythritol 4-phosphate + CTP + H(+) = 4-CDP-2-C-methyl-D-erythritol + diphosphate</text>
        <dbReference type="Rhea" id="RHEA:13429"/>
        <dbReference type="ChEBI" id="CHEBI:15378"/>
        <dbReference type="ChEBI" id="CHEBI:33019"/>
        <dbReference type="ChEBI" id="CHEBI:37563"/>
        <dbReference type="ChEBI" id="CHEBI:57823"/>
        <dbReference type="ChEBI" id="CHEBI:58262"/>
        <dbReference type="EC" id="2.7.7.60"/>
    </reaction>
</comment>
<dbReference type="PROSITE" id="PS01295">
    <property type="entry name" value="ISPD"/>
    <property type="match status" value="1"/>
</dbReference>
<evidence type="ECO:0000256" key="2">
    <source>
        <dbReference type="ARBA" id="ARBA00004787"/>
    </source>
</evidence>
<dbReference type="GO" id="GO:0050518">
    <property type="term" value="F:2-C-methyl-D-erythritol 4-phosphate cytidylyltransferase activity"/>
    <property type="evidence" value="ECO:0007669"/>
    <property type="project" value="UniProtKB-UniRule"/>
</dbReference>
<dbReference type="PANTHER" id="PTHR32125">
    <property type="entry name" value="2-C-METHYL-D-ERYTHRITOL 4-PHOSPHATE CYTIDYLYLTRANSFERASE, CHLOROPLASTIC"/>
    <property type="match status" value="1"/>
</dbReference>
<keyword evidence="4 7" id="KW-0808">Transferase</keyword>
<evidence type="ECO:0000313" key="8">
    <source>
        <dbReference type="EMBL" id="PQM52257.1"/>
    </source>
</evidence>
<dbReference type="EC" id="2.7.7.60" evidence="7"/>
<dbReference type="InterPro" id="IPR050088">
    <property type="entry name" value="IspD/TarI_cytidylyltransf_bact"/>
</dbReference>
<dbReference type="InterPro" id="IPR029044">
    <property type="entry name" value="Nucleotide-diphossugar_trans"/>
</dbReference>
<dbReference type="FunFam" id="3.90.550.10:FF:000003">
    <property type="entry name" value="2-C-methyl-D-erythritol 4-phosphate cytidylyltransferase"/>
    <property type="match status" value="1"/>
</dbReference>
<feature type="site" description="Transition state stabilizer" evidence="7">
    <location>
        <position position="48"/>
    </location>
</feature>
<dbReference type="Gene3D" id="3.90.550.10">
    <property type="entry name" value="Spore Coat Polysaccharide Biosynthesis Protein SpsA, Chain A"/>
    <property type="match status" value="1"/>
</dbReference>
<evidence type="ECO:0000313" key="9">
    <source>
        <dbReference type="Proteomes" id="UP000237911"/>
    </source>
</evidence>
<dbReference type="AlphaFoldDB" id="A0A9X7IN03"/>
<dbReference type="InterPro" id="IPR018294">
    <property type="entry name" value="ISPD_synthase_CS"/>
</dbReference>
<comment type="function">
    <text evidence="7">Catalyzes the formation of 4-diphosphocytidyl-2-C-methyl-D-erythritol from CTP and 2-C-methyl-D-erythritol 4-phosphate (MEP).</text>
</comment>
<dbReference type="InterPro" id="IPR034683">
    <property type="entry name" value="IspD/TarI"/>
</dbReference>
<dbReference type="CDD" id="cd02516">
    <property type="entry name" value="CDP-ME_synthetase"/>
    <property type="match status" value="1"/>
</dbReference>
<feature type="site" description="Positions MEP for the nucleophilic attack" evidence="7">
    <location>
        <position position="182"/>
    </location>
</feature>
<dbReference type="NCBIfam" id="TIGR00453">
    <property type="entry name" value="ispD"/>
    <property type="match status" value="1"/>
</dbReference>
<reference evidence="8 9" key="1">
    <citation type="submission" date="2018-02" db="EMBL/GenBank/DDBJ databases">
        <title>Draft genome sequence of Mycobacterium virginiense isolated from mud of a swine farm in Japan.</title>
        <authorList>
            <person name="Ohya K."/>
        </authorList>
    </citation>
    <scope>NUCLEOTIDE SEQUENCE [LARGE SCALE GENOMIC DNA]</scope>
    <source>
        <strain evidence="8 9">GF75</strain>
    </source>
</reference>
<dbReference type="Proteomes" id="UP000237911">
    <property type="component" value="Unassembled WGS sequence"/>
</dbReference>
<accession>A0A9X7IN03</accession>
<organism evidence="8 9">
    <name type="scientific">Mycolicibacter virginiensis</name>
    <dbReference type="NCBI Taxonomy" id="1795032"/>
    <lineage>
        <taxon>Bacteria</taxon>
        <taxon>Bacillati</taxon>
        <taxon>Actinomycetota</taxon>
        <taxon>Actinomycetes</taxon>
        <taxon>Mycobacteriales</taxon>
        <taxon>Mycobacteriaceae</taxon>
        <taxon>Mycolicibacter</taxon>
    </lineage>
</organism>
<keyword evidence="9" id="KW-1185">Reference proteome</keyword>
<proteinExistence type="inferred from homology"/>
<gene>
    <name evidence="7" type="primary">ispD</name>
    <name evidence="8" type="ORF">C5U48_10505</name>
</gene>
<evidence type="ECO:0000256" key="1">
    <source>
        <dbReference type="ARBA" id="ARBA00001282"/>
    </source>
</evidence>
<protein>
    <recommendedName>
        <fullName evidence="7">2-C-methyl-D-erythritol 4-phosphate cytidylyltransferase</fullName>
        <ecNumber evidence="7">2.7.7.60</ecNumber>
    </recommendedName>
    <alternativeName>
        <fullName evidence="7">4-diphosphocytidyl-2C-methyl-D-erythritol synthase</fullName>
    </alternativeName>
    <alternativeName>
        <fullName evidence="7">MEP cytidylyltransferase</fullName>
        <shortName evidence="7">MCT</shortName>
    </alternativeName>
</protein>
<dbReference type="HAMAP" id="MF_00108">
    <property type="entry name" value="IspD"/>
    <property type="match status" value="1"/>
</dbReference>
<sequence length="253" mass="25914">MTPRRRPSSTRCWPQRPDRSVLTASFGAAGGPVPSTVAVVPAAGSGVRLGAGIPKAFFLLGGVTLVERAVAGLHESGVIDQVVVAVPPDRTDEAKLILGGAATVVAGGADRVDSVRLALASAKDPEFVLVHDAARPLTPPGLVARVVEALHAGYRAVVPALPVADTIKAVDANGTVLGTPERAGLRAVQTPQGFAADLLLRAYQQAGTGTQFTDDASMVEHIGGQVQTVEGDPLAFKITTALDAMLAEAVVNR</sequence>
<dbReference type="SUPFAM" id="SSF53448">
    <property type="entry name" value="Nucleotide-diphospho-sugar transferases"/>
    <property type="match status" value="1"/>
</dbReference>
<keyword evidence="5 7" id="KW-0548">Nucleotidyltransferase</keyword>
<evidence type="ECO:0000256" key="4">
    <source>
        <dbReference type="ARBA" id="ARBA00022679"/>
    </source>
</evidence>
<evidence type="ECO:0000256" key="7">
    <source>
        <dbReference type="HAMAP-Rule" id="MF_00108"/>
    </source>
</evidence>
<name>A0A9X7IN03_9MYCO</name>
<comment type="caution">
    <text evidence="8">The sequence shown here is derived from an EMBL/GenBank/DDBJ whole genome shotgun (WGS) entry which is preliminary data.</text>
</comment>
<dbReference type="EMBL" id="PUEV01000050">
    <property type="protein sequence ID" value="PQM52257.1"/>
    <property type="molecule type" value="Genomic_DNA"/>
</dbReference>